<sequence>MQYEMVNVEAEQALVGSLFLEDGLIQECTIRPNQLYTWQLRKLLEAMKQLHDMEKPIDVISVVEQIGPNNLKDIGGIGFITDLAGSVPTTSNFHYYQDIVKEYDQKRKTIHAATLLMDEAKSNDIRKTLRDGIHRLMQIEDLGMEDSLGDIQASLVDFYYECENDIGELTGIPSGFTQLDKLTGGFQASDLVIIGARPGMGKTAFALNLALKAAKEDIAIFFSMEMPVKQLMKRAISATGKINGLKLRNPKKNLSKEDWTKLTEAMGKISKANLHMFDRAAITVSYIWAKVRKVKREYGENKRILVVLDYLQLISGEGKPYTNRYAEISEISRSLKQMARELDVVVLALSQLSRAVEGRQDKRPMLSDLRESGQIEQDADVIAFLYREDYYQQDTAQKDITEIIIAKQRNGPIGTVKLEFEKEYGRFREV</sequence>
<evidence type="ECO:0000256" key="4">
    <source>
        <dbReference type="ARBA" id="ARBA00022741"/>
    </source>
</evidence>
<keyword evidence="8 12" id="KW-0238">DNA-binding</keyword>
<organism evidence="14 15">
    <name type="scientific">Peribacillus saganii</name>
    <dbReference type="NCBI Taxonomy" id="2303992"/>
    <lineage>
        <taxon>Bacteria</taxon>
        <taxon>Bacillati</taxon>
        <taxon>Bacillota</taxon>
        <taxon>Bacilli</taxon>
        <taxon>Bacillales</taxon>
        <taxon>Bacillaceae</taxon>
        <taxon>Peribacillus</taxon>
    </lineage>
</organism>
<evidence type="ECO:0000256" key="5">
    <source>
        <dbReference type="ARBA" id="ARBA00022801"/>
    </source>
</evidence>
<name>A0A372LCI4_9BACI</name>
<evidence type="ECO:0000256" key="12">
    <source>
        <dbReference type="RuleBase" id="RU362085"/>
    </source>
</evidence>
<evidence type="ECO:0000313" key="14">
    <source>
        <dbReference type="EMBL" id="RFU63687.1"/>
    </source>
</evidence>
<comment type="caution">
    <text evidence="14">The sequence shown here is derived from an EMBL/GenBank/DDBJ whole genome shotgun (WGS) entry which is preliminary data.</text>
</comment>
<keyword evidence="15" id="KW-1185">Reference proteome</keyword>
<keyword evidence="5 12" id="KW-0378">Hydrolase</keyword>
<feature type="domain" description="SF4 helicase" evidence="13">
    <location>
        <begin position="165"/>
        <end position="430"/>
    </location>
</feature>
<evidence type="ECO:0000256" key="7">
    <source>
        <dbReference type="ARBA" id="ARBA00022840"/>
    </source>
</evidence>
<dbReference type="PROSITE" id="PS51199">
    <property type="entry name" value="SF4_HELICASE"/>
    <property type="match status" value="1"/>
</dbReference>
<dbReference type="FunFam" id="3.40.50.300:FF:000351">
    <property type="entry name" value="Replicative DNA helicase"/>
    <property type="match status" value="1"/>
</dbReference>
<dbReference type="NCBIfam" id="TIGR00665">
    <property type="entry name" value="DnaB"/>
    <property type="match status" value="1"/>
</dbReference>
<keyword evidence="2 12" id="KW-0639">Primosome</keyword>
<protein>
    <recommendedName>
        <fullName evidence="11 12">Replicative DNA helicase</fullName>
        <ecNumber evidence="11 12">5.6.2.3</ecNumber>
    </recommendedName>
</protein>
<comment type="similarity">
    <text evidence="1 12">Belongs to the helicase family. DnaB subfamily.</text>
</comment>
<dbReference type="SUPFAM" id="SSF52540">
    <property type="entry name" value="P-loop containing nucleoside triphosphate hydrolases"/>
    <property type="match status" value="1"/>
</dbReference>
<dbReference type="OrthoDB" id="9773982at2"/>
<dbReference type="RefSeq" id="WP_117328375.1">
    <property type="nucleotide sequence ID" value="NZ_QVTE01000063.1"/>
</dbReference>
<keyword evidence="6 12" id="KW-0347">Helicase</keyword>
<dbReference type="AlphaFoldDB" id="A0A372LCI4"/>
<gene>
    <name evidence="14" type="primary">dnaB</name>
    <name evidence="14" type="ORF">D0469_19365</name>
</gene>
<dbReference type="InterPro" id="IPR027417">
    <property type="entry name" value="P-loop_NTPase"/>
</dbReference>
<evidence type="ECO:0000256" key="11">
    <source>
        <dbReference type="NCBIfam" id="TIGR00665"/>
    </source>
</evidence>
<dbReference type="GO" id="GO:0006269">
    <property type="term" value="P:DNA replication, synthesis of primer"/>
    <property type="evidence" value="ECO:0007669"/>
    <property type="project" value="UniProtKB-UniRule"/>
</dbReference>
<dbReference type="Proteomes" id="UP000264541">
    <property type="component" value="Unassembled WGS sequence"/>
</dbReference>
<evidence type="ECO:0000256" key="1">
    <source>
        <dbReference type="ARBA" id="ARBA00008428"/>
    </source>
</evidence>
<dbReference type="InterPro" id="IPR036185">
    <property type="entry name" value="DNA_heli_DnaB-like_N_sf"/>
</dbReference>
<dbReference type="GO" id="GO:1990077">
    <property type="term" value="C:primosome complex"/>
    <property type="evidence" value="ECO:0007669"/>
    <property type="project" value="UniProtKB-UniRule"/>
</dbReference>
<dbReference type="InterPro" id="IPR016136">
    <property type="entry name" value="DNA_helicase_N/primase_C"/>
</dbReference>
<dbReference type="SUPFAM" id="SSF48024">
    <property type="entry name" value="N-terminal domain of DnaB helicase"/>
    <property type="match status" value="1"/>
</dbReference>
<reference evidence="14 15" key="1">
    <citation type="submission" date="2018-08" db="EMBL/GenBank/DDBJ databases">
        <title>Bacillus chawlae sp. nov., Bacillus glennii sp. nov., and Bacillus saganii sp. nov. Isolated from the Vehicle Assembly Building at Kennedy Space Center where the Viking Spacecraft were Assembled.</title>
        <authorList>
            <person name="Seuylemezian A."/>
            <person name="Vaishampayan P."/>
        </authorList>
    </citation>
    <scope>NUCLEOTIDE SEQUENCE [LARGE SCALE GENOMIC DNA]</scope>
    <source>
        <strain evidence="14 15">V47-23a</strain>
    </source>
</reference>
<dbReference type="InterPro" id="IPR007694">
    <property type="entry name" value="DNA_helicase_DnaB-like_C"/>
</dbReference>
<dbReference type="EMBL" id="QVTE01000063">
    <property type="protein sequence ID" value="RFU63687.1"/>
    <property type="molecule type" value="Genomic_DNA"/>
</dbReference>
<comment type="function">
    <text evidence="12">The main replicative DNA helicase, it participates in initiation and elongation during chromosome replication. Travels ahead of the DNA replisome, separating dsDNA into templates for DNA synthesis. A processive ATP-dependent 5'-3' DNA helicase it has DNA-dependent ATPase activity.</text>
</comment>
<dbReference type="PANTHER" id="PTHR30153:SF2">
    <property type="entry name" value="REPLICATIVE DNA HELICASE"/>
    <property type="match status" value="1"/>
</dbReference>
<dbReference type="GO" id="GO:0003677">
    <property type="term" value="F:DNA binding"/>
    <property type="evidence" value="ECO:0007669"/>
    <property type="project" value="UniProtKB-UniRule"/>
</dbReference>
<keyword evidence="3 12" id="KW-0235">DNA replication</keyword>
<evidence type="ECO:0000256" key="9">
    <source>
        <dbReference type="ARBA" id="ARBA00023235"/>
    </source>
</evidence>
<keyword evidence="4 12" id="KW-0547">Nucleotide-binding</keyword>
<keyword evidence="7 12" id="KW-0067">ATP-binding</keyword>
<dbReference type="InterPro" id="IPR007693">
    <property type="entry name" value="DNA_helicase_DnaB-like_N"/>
</dbReference>
<evidence type="ECO:0000259" key="13">
    <source>
        <dbReference type="PROSITE" id="PS51199"/>
    </source>
</evidence>
<dbReference type="EC" id="5.6.2.3" evidence="11 12"/>
<keyword evidence="9" id="KW-0413">Isomerase</keyword>
<dbReference type="Pfam" id="PF03796">
    <property type="entry name" value="DnaB_C"/>
    <property type="match status" value="1"/>
</dbReference>
<dbReference type="CDD" id="cd00984">
    <property type="entry name" value="DnaB_C"/>
    <property type="match status" value="1"/>
</dbReference>
<evidence type="ECO:0000313" key="15">
    <source>
        <dbReference type="Proteomes" id="UP000264541"/>
    </source>
</evidence>
<dbReference type="GO" id="GO:0005524">
    <property type="term" value="F:ATP binding"/>
    <property type="evidence" value="ECO:0007669"/>
    <property type="project" value="UniProtKB-UniRule"/>
</dbReference>
<evidence type="ECO:0000256" key="10">
    <source>
        <dbReference type="ARBA" id="ARBA00048954"/>
    </source>
</evidence>
<dbReference type="GO" id="GO:0043139">
    <property type="term" value="F:5'-3' DNA helicase activity"/>
    <property type="evidence" value="ECO:0007669"/>
    <property type="project" value="UniProtKB-EC"/>
</dbReference>
<dbReference type="Gene3D" id="3.40.50.300">
    <property type="entry name" value="P-loop containing nucleotide triphosphate hydrolases"/>
    <property type="match status" value="1"/>
</dbReference>
<dbReference type="Gene3D" id="1.10.860.10">
    <property type="entry name" value="DNAb Helicase, Chain A"/>
    <property type="match status" value="1"/>
</dbReference>
<accession>A0A372LCI4</accession>
<proteinExistence type="inferred from homology"/>
<evidence type="ECO:0000256" key="3">
    <source>
        <dbReference type="ARBA" id="ARBA00022705"/>
    </source>
</evidence>
<dbReference type="Pfam" id="PF00772">
    <property type="entry name" value="DnaB"/>
    <property type="match status" value="1"/>
</dbReference>
<evidence type="ECO:0000256" key="2">
    <source>
        <dbReference type="ARBA" id="ARBA00022515"/>
    </source>
</evidence>
<comment type="catalytic activity">
    <reaction evidence="10 12">
        <text>ATP + H2O = ADP + phosphate + H(+)</text>
        <dbReference type="Rhea" id="RHEA:13065"/>
        <dbReference type="ChEBI" id="CHEBI:15377"/>
        <dbReference type="ChEBI" id="CHEBI:15378"/>
        <dbReference type="ChEBI" id="CHEBI:30616"/>
        <dbReference type="ChEBI" id="CHEBI:43474"/>
        <dbReference type="ChEBI" id="CHEBI:456216"/>
        <dbReference type="EC" id="5.6.2.3"/>
    </reaction>
</comment>
<dbReference type="GO" id="GO:0016887">
    <property type="term" value="F:ATP hydrolysis activity"/>
    <property type="evidence" value="ECO:0007669"/>
    <property type="project" value="RHEA"/>
</dbReference>
<dbReference type="GO" id="GO:0005829">
    <property type="term" value="C:cytosol"/>
    <property type="evidence" value="ECO:0007669"/>
    <property type="project" value="TreeGrafter"/>
</dbReference>
<dbReference type="PANTHER" id="PTHR30153">
    <property type="entry name" value="REPLICATIVE DNA HELICASE DNAB"/>
    <property type="match status" value="1"/>
</dbReference>
<evidence type="ECO:0000256" key="8">
    <source>
        <dbReference type="ARBA" id="ARBA00023125"/>
    </source>
</evidence>
<dbReference type="InterPro" id="IPR007692">
    <property type="entry name" value="DNA_helicase_DnaB"/>
</dbReference>
<evidence type="ECO:0000256" key="6">
    <source>
        <dbReference type="ARBA" id="ARBA00022806"/>
    </source>
</evidence>